<evidence type="ECO:0000256" key="2">
    <source>
        <dbReference type="SAM" id="Phobius"/>
    </source>
</evidence>
<dbReference type="GeneID" id="14923127"/>
<dbReference type="RefSeq" id="XP_004348713.1">
    <property type="nucleotide sequence ID" value="XM_004348663.1"/>
</dbReference>
<keyword evidence="2" id="KW-0812">Transmembrane</keyword>
<dbReference type="Proteomes" id="UP000011083">
    <property type="component" value="Unassembled WGS sequence"/>
</dbReference>
<keyword evidence="4" id="KW-1185">Reference proteome</keyword>
<dbReference type="EMBL" id="KB007886">
    <property type="protein sequence ID" value="ELR22199.1"/>
    <property type="molecule type" value="Genomic_DNA"/>
</dbReference>
<evidence type="ECO:0000256" key="1">
    <source>
        <dbReference type="SAM" id="MobiDB-lite"/>
    </source>
</evidence>
<evidence type="ECO:0000313" key="3">
    <source>
        <dbReference type="EMBL" id="ELR22199.1"/>
    </source>
</evidence>
<keyword evidence="2" id="KW-0472">Membrane</keyword>
<dbReference type="KEGG" id="acan:ACA1_035290"/>
<accession>L8H9L5</accession>
<evidence type="ECO:0000313" key="4">
    <source>
        <dbReference type="Proteomes" id="UP000011083"/>
    </source>
</evidence>
<organism evidence="3 4">
    <name type="scientific">Acanthamoeba castellanii (strain ATCC 30010 / Neff)</name>
    <dbReference type="NCBI Taxonomy" id="1257118"/>
    <lineage>
        <taxon>Eukaryota</taxon>
        <taxon>Amoebozoa</taxon>
        <taxon>Discosea</taxon>
        <taxon>Longamoebia</taxon>
        <taxon>Centramoebida</taxon>
        <taxon>Acanthamoebidae</taxon>
        <taxon>Acanthamoeba</taxon>
    </lineage>
</organism>
<proteinExistence type="predicted"/>
<feature type="region of interest" description="Disordered" evidence="1">
    <location>
        <begin position="1"/>
        <end position="28"/>
    </location>
</feature>
<dbReference type="VEuPathDB" id="AmoebaDB:ACA1_035290"/>
<sequence>MQGATSPALSTGEASISPAKSSSTPLPPAALPPKFRRNRINHCYFYFHFYYYVLFAIAITIAGISRRGR</sequence>
<feature type="compositionally biased region" description="Polar residues" evidence="1">
    <location>
        <begin position="1"/>
        <end position="14"/>
    </location>
</feature>
<protein>
    <submittedName>
        <fullName evidence="3">Uncharacterized protein</fullName>
    </submittedName>
</protein>
<dbReference type="AlphaFoldDB" id="L8H9L5"/>
<reference evidence="3 4" key="1">
    <citation type="journal article" date="2013" name="Genome Biol.">
        <title>Genome of Acanthamoeba castellanii highlights extensive lateral gene transfer and early evolution of tyrosine kinase signaling.</title>
        <authorList>
            <person name="Clarke M."/>
            <person name="Lohan A.J."/>
            <person name="Liu B."/>
            <person name="Lagkouvardos I."/>
            <person name="Roy S."/>
            <person name="Zafar N."/>
            <person name="Bertelli C."/>
            <person name="Schilde C."/>
            <person name="Kianianmomeni A."/>
            <person name="Burglin T.R."/>
            <person name="Frech C."/>
            <person name="Turcotte B."/>
            <person name="Kopec K.O."/>
            <person name="Synnott J.M."/>
            <person name="Choo C."/>
            <person name="Paponov I."/>
            <person name="Finkler A."/>
            <person name="Soon Heng Tan C."/>
            <person name="Hutchins A.P."/>
            <person name="Weinmeier T."/>
            <person name="Rattei T."/>
            <person name="Chu J.S."/>
            <person name="Gimenez G."/>
            <person name="Irimia M."/>
            <person name="Rigden D.J."/>
            <person name="Fitzpatrick D.A."/>
            <person name="Lorenzo-Morales J."/>
            <person name="Bateman A."/>
            <person name="Chiu C.H."/>
            <person name="Tang P."/>
            <person name="Hegemann P."/>
            <person name="Fromm H."/>
            <person name="Raoult D."/>
            <person name="Greub G."/>
            <person name="Miranda-Saavedra D."/>
            <person name="Chen N."/>
            <person name="Nash P."/>
            <person name="Ginger M.L."/>
            <person name="Horn M."/>
            <person name="Schaap P."/>
            <person name="Caler L."/>
            <person name="Loftus B."/>
        </authorList>
    </citation>
    <scope>NUCLEOTIDE SEQUENCE [LARGE SCALE GENOMIC DNA]</scope>
    <source>
        <strain evidence="3 4">Neff</strain>
    </source>
</reference>
<gene>
    <name evidence="3" type="ORF">ACA1_035290</name>
</gene>
<name>L8H9L5_ACACF</name>
<feature type="transmembrane region" description="Helical" evidence="2">
    <location>
        <begin position="44"/>
        <end position="64"/>
    </location>
</feature>
<keyword evidence="2" id="KW-1133">Transmembrane helix</keyword>